<name>A0A1T3FCV8_ELIME</name>
<dbReference type="Gene3D" id="1.10.10.60">
    <property type="entry name" value="Homeodomain-like"/>
    <property type="match status" value="2"/>
</dbReference>
<keyword evidence="5" id="KW-1133">Transmembrane helix</keyword>
<dbReference type="InterPro" id="IPR019734">
    <property type="entry name" value="TPR_rpt"/>
</dbReference>
<dbReference type="GO" id="GO:0043565">
    <property type="term" value="F:sequence-specific DNA binding"/>
    <property type="evidence" value="ECO:0007669"/>
    <property type="project" value="InterPro"/>
</dbReference>
<evidence type="ECO:0000259" key="7">
    <source>
        <dbReference type="PROSITE" id="PS01124"/>
    </source>
</evidence>
<feature type="transmembrane region" description="Helical" evidence="5">
    <location>
        <begin position="343"/>
        <end position="360"/>
    </location>
</feature>
<dbReference type="InterPro" id="IPR018060">
    <property type="entry name" value="HTH_AraC"/>
</dbReference>
<comment type="caution">
    <text evidence="8">The sequence shown here is derived from an EMBL/GenBank/DDBJ whole genome shotgun (WGS) entry which is preliminary data.</text>
</comment>
<reference evidence="8 9" key="1">
    <citation type="submission" date="2016-11" db="EMBL/GenBank/DDBJ databases">
        <title>Genome sequence and comparative genomic analysis of clinical strain Elizabethkingia meningoseptica 61421 PRCM.</title>
        <authorList>
            <person name="Wang M."/>
            <person name="Hu S."/>
            <person name="Cao L."/>
            <person name="Jiang T."/>
            <person name="Zhou Y."/>
            <person name="Ming D."/>
        </authorList>
    </citation>
    <scope>NUCLEOTIDE SEQUENCE [LARGE SCALE GENOMIC DNA]</scope>
    <source>
        <strain evidence="8 9">61421 PRCM</strain>
    </source>
</reference>
<feature type="repeat" description="TPR" evidence="4">
    <location>
        <begin position="239"/>
        <end position="272"/>
    </location>
</feature>
<evidence type="ECO:0000256" key="2">
    <source>
        <dbReference type="ARBA" id="ARBA00023125"/>
    </source>
</evidence>
<sequence>MEAYLKIPITLNLKSIFLAIFCFLATSSHAQNKKAYDAVYYKIALRDKHTDFEKAFKAADSLYTVSETPVLKAQSLLLKAILHQRSGDLNKAVEQALKAEEVINKTDDVIWKANVYGFLATQYRILKLHSYSEKYLKKAFDVSKKIKDSDFVNSIAGNLWQEIAYYEIEKKNYRKSIACVTKSQQFFKSAKRGEAFFTANNEQLLGLNYYHLKDFDKSLMYYRKARDIAEKIPENCITGLIYNGFARIYLKKGNYRKAKKYIDTALEISDRLKHLHLKNEIYETYNMYYTLLQDVDNIARIQKKRDSVTEQLSQKSTLFINDFYQKMDHKNDVLQYNNHIKNWIILTICLLLMANVIFFTQYKKKFKKKYEEFNEVLKITENEDVLIKDTSVGLPMILVTEDKRIANEDDELSKIMTSETEERILFRLGDFENSILFTRKKISLSFLAAYCGTNTKYLSYIINTCRKKDFNNYINELRIKYIIGKLKNKPQYRKYKVATLAEEAGFSSPNKFAAVFKKEVKMTPSCYIKYLNNGDVKK</sequence>
<dbReference type="SMART" id="SM00342">
    <property type="entry name" value="HTH_ARAC"/>
    <property type="match status" value="1"/>
</dbReference>
<dbReference type="PROSITE" id="PS50005">
    <property type="entry name" value="TPR"/>
    <property type="match status" value="1"/>
</dbReference>
<dbReference type="PROSITE" id="PS01124">
    <property type="entry name" value="HTH_ARAC_FAMILY_2"/>
    <property type="match status" value="1"/>
</dbReference>
<dbReference type="Gene3D" id="1.25.40.10">
    <property type="entry name" value="Tetratricopeptide repeat domain"/>
    <property type="match status" value="2"/>
</dbReference>
<keyword evidence="5" id="KW-0812">Transmembrane</keyword>
<keyword evidence="4" id="KW-0802">TPR repeat</keyword>
<dbReference type="GO" id="GO:0003700">
    <property type="term" value="F:DNA-binding transcription factor activity"/>
    <property type="evidence" value="ECO:0007669"/>
    <property type="project" value="InterPro"/>
</dbReference>
<evidence type="ECO:0000256" key="6">
    <source>
        <dbReference type="SAM" id="SignalP"/>
    </source>
</evidence>
<dbReference type="InterPro" id="IPR009057">
    <property type="entry name" value="Homeodomain-like_sf"/>
</dbReference>
<dbReference type="Pfam" id="PF12833">
    <property type="entry name" value="HTH_18"/>
    <property type="match status" value="1"/>
</dbReference>
<keyword evidence="6" id="KW-0732">Signal</keyword>
<feature type="domain" description="HTH araC/xylS-type" evidence="7">
    <location>
        <begin position="421"/>
        <end position="530"/>
    </location>
</feature>
<dbReference type="Pfam" id="PF13424">
    <property type="entry name" value="TPR_12"/>
    <property type="match status" value="1"/>
</dbReference>
<organism evidence="8 9">
    <name type="scientific">Elizabethkingia meningoseptica</name>
    <name type="common">Chryseobacterium meningosepticum</name>
    <dbReference type="NCBI Taxonomy" id="238"/>
    <lineage>
        <taxon>Bacteria</taxon>
        <taxon>Pseudomonadati</taxon>
        <taxon>Bacteroidota</taxon>
        <taxon>Flavobacteriia</taxon>
        <taxon>Flavobacteriales</taxon>
        <taxon>Weeksellaceae</taxon>
        <taxon>Elizabethkingia</taxon>
    </lineage>
</organism>
<evidence type="ECO:0000313" key="9">
    <source>
        <dbReference type="Proteomes" id="UP000188947"/>
    </source>
</evidence>
<feature type="chain" id="PRO_5011505469" evidence="6">
    <location>
        <begin position="31"/>
        <end position="538"/>
    </location>
</feature>
<dbReference type="Proteomes" id="UP000188947">
    <property type="component" value="Unassembled WGS sequence"/>
</dbReference>
<keyword evidence="2" id="KW-0238">DNA-binding</keyword>
<dbReference type="SUPFAM" id="SSF46689">
    <property type="entry name" value="Homeodomain-like"/>
    <property type="match status" value="1"/>
</dbReference>
<evidence type="ECO:0000256" key="1">
    <source>
        <dbReference type="ARBA" id="ARBA00023015"/>
    </source>
</evidence>
<dbReference type="PANTHER" id="PTHR43280">
    <property type="entry name" value="ARAC-FAMILY TRANSCRIPTIONAL REGULATOR"/>
    <property type="match status" value="1"/>
</dbReference>
<evidence type="ECO:0000313" key="8">
    <source>
        <dbReference type="EMBL" id="OOH97593.1"/>
    </source>
</evidence>
<evidence type="ECO:0000256" key="5">
    <source>
        <dbReference type="SAM" id="Phobius"/>
    </source>
</evidence>
<feature type="signal peptide" evidence="6">
    <location>
        <begin position="1"/>
        <end position="30"/>
    </location>
</feature>
<dbReference type="AlphaFoldDB" id="A0A1T3FCV8"/>
<keyword evidence="1" id="KW-0805">Transcription regulation</keyword>
<dbReference type="SMART" id="SM00028">
    <property type="entry name" value="TPR"/>
    <property type="match status" value="5"/>
</dbReference>
<dbReference type="EMBL" id="MPOG01000003">
    <property type="protein sequence ID" value="OOH97593.1"/>
    <property type="molecule type" value="Genomic_DNA"/>
</dbReference>
<protein>
    <submittedName>
        <fullName evidence="8">AraC family transcriptional regulator</fullName>
    </submittedName>
</protein>
<dbReference type="STRING" id="238.BBD35_01190"/>
<evidence type="ECO:0000256" key="4">
    <source>
        <dbReference type="PROSITE-ProRule" id="PRU00339"/>
    </source>
</evidence>
<evidence type="ECO:0000256" key="3">
    <source>
        <dbReference type="ARBA" id="ARBA00023163"/>
    </source>
</evidence>
<dbReference type="RefSeq" id="WP_070905304.1">
    <property type="nucleotide sequence ID" value="NZ_CP016378.1"/>
</dbReference>
<dbReference type="SUPFAM" id="SSF48452">
    <property type="entry name" value="TPR-like"/>
    <property type="match status" value="1"/>
</dbReference>
<dbReference type="PANTHER" id="PTHR43280:SF2">
    <property type="entry name" value="HTH-TYPE TRANSCRIPTIONAL REGULATOR EXSA"/>
    <property type="match status" value="1"/>
</dbReference>
<dbReference type="OrthoDB" id="5295174at2"/>
<keyword evidence="5" id="KW-0472">Membrane</keyword>
<keyword evidence="3" id="KW-0804">Transcription</keyword>
<proteinExistence type="predicted"/>
<accession>A0A1T3FCV8</accession>
<keyword evidence="9" id="KW-1185">Reference proteome</keyword>
<dbReference type="InterPro" id="IPR011990">
    <property type="entry name" value="TPR-like_helical_dom_sf"/>
</dbReference>
<gene>
    <name evidence="8" type="ORF">BMF97_02945</name>
</gene>